<evidence type="ECO:0000313" key="4">
    <source>
        <dbReference type="EMBL" id="AST92749.1"/>
    </source>
</evidence>
<name>A0A223KTF7_9BACI</name>
<proteinExistence type="predicted"/>
<dbReference type="RefSeq" id="WP_066414392.1">
    <property type="nucleotide sequence ID" value="NZ_CP018866.1"/>
</dbReference>
<evidence type="ECO:0000256" key="1">
    <source>
        <dbReference type="ARBA" id="ARBA00004241"/>
    </source>
</evidence>
<feature type="transmembrane region" description="Helical" evidence="3">
    <location>
        <begin position="12"/>
        <end position="37"/>
    </location>
</feature>
<sequence>MLKRVNINNESGITLIEVLVTLLIVTIVSGLVTGVMISSVNYNKKAHSHINLRQEANLIISSLREKLKEEEFTLCYQDLLGQSDITFEDISLQNQTIEIDKETPCGTIKTDQDLIIEFTLKDNLNNSFDVDMTIQGKESLTSSKEIIVEIPEFTEEDDYYDIIKNENVFVASKQFEFAGSTINGNGSTMLIKGNLLGNKINGGALINVSNIYVEGDVDVDGGSAGLGSETNPGIIVVGGNLNLWNGTRPINGDVYVKKNMKLKDGKVNGNVYVKENLELGWTPQLVGNSKIFYGGSLTHPNNYNQSILSKVINQNHIEAQEMIKYDIPPLKDDHWFVQNGYNLNIVPNNMKLFGNNINISSGNIPNHGYVSNFHNAIIISKGDVTIRGGDLKFSGVVIAPFGSVTFHGSTFEGTVIARDGFYVTSGGSTVTFKNIDNYINNKNDSPFNENF</sequence>
<protein>
    <recommendedName>
        <fullName evidence="6">Prepilin-type N-terminal cleavage/methylation domain-containing protein</fullName>
    </recommendedName>
</protein>
<evidence type="ECO:0008006" key="6">
    <source>
        <dbReference type="Google" id="ProtNLM"/>
    </source>
</evidence>
<gene>
    <name evidence="4" type="ORF">BC6307_16370</name>
</gene>
<dbReference type="InterPro" id="IPR012902">
    <property type="entry name" value="N_methyl_site"/>
</dbReference>
<comment type="subcellular location">
    <subcellularLocation>
        <location evidence="1">Cell surface</location>
    </subcellularLocation>
</comment>
<dbReference type="GO" id="GO:0030420">
    <property type="term" value="P:establishment of competence for transformation"/>
    <property type="evidence" value="ECO:0007669"/>
    <property type="project" value="UniProtKB-KW"/>
</dbReference>
<dbReference type="STRING" id="1314751.GCA_001591425_01584"/>
<keyword evidence="3" id="KW-0472">Membrane</keyword>
<evidence type="ECO:0000256" key="2">
    <source>
        <dbReference type="ARBA" id="ARBA00023287"/>
    </source>
</evidence>
<dbReference type="PROSITE" id="PS00409">
    <property type="entry name" value="PROKAR_NTER_METHYL"/>
    <property type="match status" value="1"/>
</dbReference>
<keyword evidence="3" id="KW-1133">Transmembrane helix</keyword>
<dbReference type="GO" id="GO:0009986">
    <property type="term" value="C:cell surface"/>
    <property type="evidence" value="ECO:0007669"/>
    <property type="project" value="UniProtKB-SubCell"/>
</dbReference>
<dbReference type="Pfam" id="PF07963">
    <property type="entry name" value="N_methyl"/>
    <property type="match status" value="1"/>
</dbReference>
<accession>A0A223KTF7</accession>
<keyword evidence="2" id="KW-0178">Competence</keyword>
<keyword evidence="3" id="KW-0812">Transmembrane</keyword>
<dbReference type="KEGG" id="bcoh:BC6307_16370"/>
<reference evidence="4 5" key="1">
    <citation type="submission" date="2016-12" db="EMBL/GenBank/DDBJ databases">
        <title>The whole genome sequencing and assembly of Bacillus cohnii DSM 6307T strain.</title>
        <authorList>
            <person name="Lee Y.-J."/>
            <person name="Yi H."/>
            <person name="Bahn Y.-S."/>
            <person name="Kim J.F."/>
            <person name="Lee D.-W."/>
        </authorList>
    </citation>
    <scope>NUCLEOTIDE SEQUENCE [LARGE SCALE GENOMIC DNA]</scope>
    <source>
        <strain evidence="4 5">DSM 6307</strain>
    </source>
</reference>
<dbReference type="EMBL" id="CP018866">
    <property type="protein sequence ID" value="AST92749.1"/>
    <property type="molecule type" value="Genomic_DNA"/>
</dbReference>
<evidence type="ECO:0000313" key="5">
    <source>
        <dbReference type="Proteomes" id="UP000215224"/>
    </source>
</evidence>
<evidence type="ECO:0000256" key="3">
    <source>
        <dbReference type="SAM" id="Phobius"/>
    </source>
</evidence>
<organism evidence="4 5">
    <name type="scientific">Sutcliffiella cohnii</name>
    <dbReference type="NCBI Taxonomy" id="33932"/>
    <lineage>
        <taxon>Bacteria</taxon>
        <taxon>Bacillati</taxon>
        <taxon>Bacillota</taxon>
        <taxon>Bacilli</taxon>
        <taxon>Bacillales</taxon>
        <taxon>Bacillaceae</taxon>
        <taxon>Sutcliffiella</taxon>
    </lineage>
</organism>
<dbReference type="AlphaFoldDB" id="A0A223KTF7"/>
<dbReference type="Proteomes" id="UP000215224">
    <property type="component" value="Chromosome"/>
</dbReference>
<keyword evidence="5" id="KW-1185">Reference proteome</keyword>